<keyword evidence="3 7" id="KW-0812">Transmembrane</keyword>
<evidence type="ECO:0000313" key="10">
    <source>
        <dbReference type="Proteomes" id="UP000315252"/>
    </source>
</evidence>
<evidence type="ECO:0000256" key="2">
    <source>
        <dbReference type="ARBA" id="ARBA00007362"/>
    </source>
</evidence>
<feature type="transmembrane region" description="Helical" evidence="7">
    <location>
        <begin position="197"/>
        <end position="217"/>
    </location>
</feature>
<protein>
    <submittedName>
        <fullName evidence="9">DMT family transporter</fullName>
    </submittedName>
</protein>
<feature type="transmembrane region" description="Helical" evidence="7">
    <location>
        <begin position="111"/>
        <end position="132"/>
    </location>
</feature>
<evidence type="ECO:0000259" key="8">
    <source>
        <dbReference type="Pfam" id="PF00892"/>
    </source>
</evidence>
<evidence type="ECO:0000313" key="9">
    <source>
        <dbReference type="EMBL" id="TQV77801.1"/>
    </source>
</evidence>
<dbReference type="SUPFAM" id="SSF103481">
    <property type="entry name" value="Multidrug resistance efflux transporter EmrE"/>
    <property type="match status" value="2"/>
</dbReference>
<feature type="transmembrane region" description="Helical" evidence="7">
    <location>
        <begin position="79"/>
        <end position="99"/>
    </location>
</feature>
<dbReference type="EMBL" id="VHSH01000007">
    <property type="protein sequence ID" value="TQV77801.1"/>
    <property type="molecule type" value="Genomic_DNA"/>
</dbReference>
<dbReference type="GO" id="GO:0016020">
    <property type="term" value="C:membrane"/>
    <property type="evidence" value="ECO:0007669"/>
    <property type="project" value="UniProtKB-SubCell"/>
</dbReference>
<reference evidence="9 10" key="1">
    <citation type="submission" date="2019-06" db="EMBL/GenBank/DDBJ databases">
        <title>Whole genome sequence for Rhodospirillaceae sp. R148.</title>
        <authorList>
            <person name="Wang G."/>
        </authorList>
    </citation>
    <scope>NUCLEOTIDE SEQUENCE [LARGE SCALE GENOMIC DNA]</scope>
    <source>
        <strain evidence="9 10">R148</strain>
    </source>
</reference>
<feature type="transmembrane region" description="Helical" evidence="7">
    <location>
        <begin position="269"/>
        <end position="291"/>
    </location>
</feature>
<dbReference type="Pfam" id="PF00892">
    <property type="entry name" value="EamA"/>
    <property type="match status" value="2"/>
</dbReference>
<feature type="transmembrane region" description="Helical" evidence="7">
    <location>
        <begin position="325"/>
        <end position="343"/>
    </location>
</feature>
<dbReference type="OrthoDB" id="8688375at2"/>
<feature type="domain" description="EamA" evidence="8">
    <location>
        <begin position="54"/>
        <end position="183"/>
    </location>
</feature>
<keyword evidence="4 7" id="KW-1133">Transmembrane helix</keyword>
<dbReference type="InterPro" id="IPR000620">
    <property type="entry name" value="EamA_dom"/>
</dbReference>
<comment type="similarity">
    <text evidence="2">Belongs to the EamA transporter family.</text>
</comment>
<evidence type="ECO:0000256" key="3">
    <source>
        <dbReference type="ARBA" id="ARBA00022692"/>
    </source>
</evidence>
<dbReference type="RefSeq" id="WP_142898144.1">
    <property type="nucleotide sequence ID" value="NZ_ML660058.1"/>
</dbReference>
<feature type="transmembrane region" description="Helical" evidence="7">
    <location>
        <begin position="298"/>
        <end position="319"/>
    </location>
</feature>
<keyword evidence="10" id="KW-1185">Reference proteome</keyword>
<sequence length="362" mass="39018">MTTPENHGGPAAPDGRGEAVSARSGASARQMSGGSKPGASRSGLRPEWRYSLPLFILGASWGLQFTLLKIAGDSDLNELAILTIAMFLLACAYLVVMACKVIWFRPSLSHLWFFLISAFFGFVVPLGAVILVAEQLSAGLIVFFESLTPVLTVVIVLLVGTERLNAPRLASVTLGMIGVLLVLWPDLTSPGSARMESLLLALIIPLAYAIDGVYVAARWPSDLDAFQVVTGEAIAATVMLLPFFLWQSFSSFEAMAALAAPWLHAPWGWGQWAVLAFVPVSFLEVYLYFYLLKQAGAVFVSIGSFIALFGGIFWGMLLLGERHSATVWIAVLLVSCALYLANFRATRPGEAKTEPAVVRVSD</sequence>
<feature type="transmembrane region" description="Helical" evidence="7">
    <location>
        <begin position="166"/>
        <end position="185"/>
    </location>
</feature>
<organism evidence="9 10">
    <name type="scientific">Denitrobaculum tricleocarpae</name>
    <dbReference type="NCBI Taxonomy" id="2591009"/>
    <lineage>
        <taxon>Bacteria</taxon>
        <taxon>Pseudomonadati</taxon>
        <taxon>Pseudomonadota</taxon>
        <taxon>Alphaproteobacteria</taxon>
        <taxon>Rhodospirillales</taxon>
        <taxon>Rhodospirillaceae</taxon>
        <taxon>Denitrobaculum</taxon>
    </lineage>
</organism>
<gene>
    <name evidence="9" type="ORF">FKG95_19785</name>
</gene>
<feature type="region of interest" description="Disordered" evidence="6">
    <location>
        <begin position="1"/>
        <end position="43"/>
    </location>
</feature>
<evidence type="ECO:0000256" key="1">
    <source>
        <dbReference type="ARBA" id="ARBA00004141"/>
    </source>
</evidence>
<dbReference type="InterPro" id="IPR037185">
    <property type="entry name" value="EmrE-like"/>
</dbReference>
<feature type="transmembrane region" description="Helical" evidence="7">
    <location>
        <begin position="138"/>
        <end position="159"/>
    </location>
</feature>
<evidence type="ECO:0000256" key="5">
    <source>
        <dbReference type="ARBA" id="ARBA00023136"/>
    </source>
</evidence>
<feature type="transmembrane region" description="Helical" evidence="7">
    <location>
        <begin position="229"/>
        <end position="249"/>
    </location>
</feature>
<dbReference type="InterPro" id="IPR050638">
    <property type="entry name" value="AA-Vitamin_Transporters"/>
</dbReference>
<dbReference type="Proteomes" id="UP000315252">
    <property type="component" value="Unassembled WGS sequence"/>
</dbReference>
<evidence type="ECO:0000256" key="7">
    <source>
        <dbReference type="SAM" id="Phobius"/>
    </source>
</evidence>
<comment type="subcellular location">
    <subcellularLocation>
        <location evidence="1">Membrane</location>
        <topology evidence="1">Multi-pass membrane protein</topology>
    </subcellularLocation>
</comment>
<dbReference type="PANTHER" id="PTHR32322:SF2">
    <property type="entry name" value="EAMA DOMAIN-CONTAINING PROTEIN"/>
    <property type="match status" value="1"/>
</dbReference>
<keyword evidence="5 7" id="KW-0472">Membrane</keyword>
<dbReference type="PANTHER" id="PTHR32322">
    <property type="entry name" value="INNER MEMBRANE TRANSPORTER"/>
    <property type="match status" value="1"/>
</dbReference>
<proteinExistence type="inferred from homology"/>
<dbReference type="AlphaFoldDB" id="A0A545TKW1"/>
<feature type="transmembrane region" description="Helical" evidence="7">
    <location>
        <begin position="50"/>
        <end position="67"/>
    </location>
</feature>
<comment type="caution">
    <text evidence="9">The sequence shown here is derived from an EMBL/GenBank/DDBJ whole genome shotgun (WGS) entry which is preliminary data.</text>
</comment>
<feature type="domain" description="EamA" evidence="8">
    <location>
        <begin position="198"/>
        <end position="342"/>
    </location>
</feature>
<name>A0A545TKW1_9PROT</name>
<evidence type="ECO:0000256" key="4">
    <source>
        <dbReference type="ARBA" id="ARBA00022989"/>
    </source>
</evidence>
<evidence type="ECO:0000256" key="6">
    <source>
        <dbReference type="SAM" id="MobiDB-lite"/>
    </source>
</evidence>
<accession>A0A545TKW1</accession>